<name>A0ABR7EFL0_9FIRM</name>
<sequence length="223" mass="26113">MRAALSHSTKPLTILCWVSFAFCLIQLLWYSRRALQSPYWILTPVIGESFPFTITFLLIFALFFFFFAYALVPNKKTGSGIFTLSFLPALLLFLQAIIFTLPYYQPETISFWFNVVYLFILVPCMLFSVCLFRRLRKKACPFYLLRFLFVVFVLACAVFLVMELTWLAKNYAKLAFPSAFLIDTYCSYLEFFIIVFFGVFLYKLLTYDNAYSRFVSPTANNYS</sequence>
<comment type="caution">
    <text evidence="2">The sequence shown here is derived from an EMBL/GenBank/DDBJ whole genome shotgun (WGS) entry which is preliminary data.</text>
</comment>
<protein>
    <submittedName>
        <fullName evidence="2">Uncharacterized protein</fullName>
    </submittedName>
</protein>
<reference evidence="2 3" key="1">
    <citation type="submission" date="2020-08" db="EMBL/GenBank/DDBJ databases">
        <title>Genome public.</title>
        <authorList>
            <person name="Liu C."/>
            <person name="Sun Q."/>
        </authorList>
    </citation>
    <scope>NUCLEOTIDE SEQUENCE [LARGE SCALE GENOMIC DNA]</scope>
    <source>
        <strain evidence="2 3">NSJ-35</strain>
    </source>
</reference>
<dbReference type="Proteomes" id="UP000606889">
    <property type="component" value="Unassembled WGS sequence"/>
</dbReference>
<feature type="transmembrane region" description="Helical" evidence="1">
    <location>
        <begin position="50"/>
        <end position="72"/>
    </location>
</feature>
<gene>
    <name evidence="2" type="ORF">H8S18_09435</name>
</gene>
<accession>A0ABR7EFL0</accession>
<keyword evidence="1" id="KW-1133">Transmembrane helix</keyword>
<dbReference type="RefSeq" id="WP_186858057.1">
    <property type="nucleotide sequence ID" value="NZ_JACOON010000004.1"/>
</dbReference>
<dbReference type="EMBL" id="JACOON010000004">
    <property type="protein sequence ID" value="MBC5648558.1"/>
    <property type="molecule type" value="Genomic_DNA"/>
</dbReference>
<feature type="transmembrane region" description="Helical" evidence="1">
    <location>
        <begin position="144"/>
        <end position="168"/>
    </location>
</feature>
<keyword evidence="3" id="KW-1185">Reference proteome</keyword>
<organism evidence="2 3">
    <name type="scientific">Christensenella tenuis</name>
    <dbReference type="NCBI Taxonomy" id="2763033"/>
    <lineage>
        <taxon>Bacteria</taxon>
        <taxon>Bacillati</taxon>
        <taxon>Bacillota</taxon>
        <taxon>Clostridia</taxon>
        <taxon>Christensenellales</taxon>
        <taxon>Christensenellaceae</taxon>
        <taxon>Christensenella</taxon>
    </lineage>
</organism>
<evidence type="ECO:0000313" key="2">
    <source>
        <dbReference type="EMBL" id="MBC5648558.1"/>
    </source>
</evidence>
<proteinExistence type="predicted"/>
<keyword evidence="1" id="KW-0812">Transmembrane</keyword>
<feature type="transmembrane region" description="Helical" evidence="1">
    <location>
        <begin position="84"/>
        <end position="105"/>
    </location>
</feature>
<evidence type="ECO:0000256" key="1">
    <source>
        <dbReference type="SAM" id="Phobius"/>
    </source>
</evidence>
<feature type="transmembrane region" description="Helical" evidence="1">
    <location>
        <begin position="188"/>
        <end position="205"/>
    </location>
</feature>
<feature type="transmembrane region" description="Helical" evidence="1">
    <location>
        <begin position="12"/>
        <end position="30"/>
    </location>
</feature>
<feature type="transmembrane region" description="Helical" evidence="1">
    <location>
        <begin position="111"/>
        <end position="132"/>
    </location>
</feature>
<evidence type="ECO:0000313" key="3">
    <source>
        <dbReference type="Proteomes" id="UP000606889"/>
    </source>
</evidence>
<keyword evidence="1" id="KW-0472">Membrane</keyword>